<keyword evidence="3" id="KW-0505">Motor protein</keyword>
<dbReference type="InterPro" id="IPR027640">
    <property type="entry name" value="Kinesin-like_fam"/>
</dbReference>
<dbReference type="PANTHER" id="PTHR47972">
    <property type="entry name" value="KINESIN-LIKE PROTEIN KLP-3"/>
    <property type="match status" value="1"/>
</dbReference>
<evidence type="ECO:0000256" key="3">
    <source>
        <dbReference type="ARBA" id="ARBA00023175"/>
    </source>
</evidence>
<dbReference type="GO" id="GO:0003777">
    <property type="term" value="F:microtubule motor activity"/>
    <property type="evidence" value="ECO:0007669"/>
    <property type="project" value="InterPro"/>
</dbReference>
<dbReference type="AlphaFoldDB" id="A0A8J5RBG1"/>
<dbReference type="GO" id="GO:0008017">
    <property type="term" value="F:microtubule binding"/>
    <property type="evidence" value="ECO:0007669"/>
    <property type="project" value="InterPro"/>
</dbReference>
<dbReference type="InterPro" id="IPR019821">
    <property type="entry name" value="Kinesin_motor_CS"/>
</dbReference>
<gene>
    <name evidence="6" type="ORF">GUJ93_ZPchr0260g46478</name>
</gene>
<comment type="similarity">
    <text evidence="4">Belongs to the TRAFAC class myosin-kinesin ATPase superfamily. Kinesin family.</text>
</comment>
<dbReference type="Pfam" id="PF00225">
    <property type="entry name" value="Kinesin"/>
    <property type="match status" value="2"/>
</dbReference>
<dbReference type="PROSITE" id="PS00411">
    <property type="entry name" value="KINESIN_MOTOR_1"/>
    <property type="match status" value="1"/>
</dbReference>
<evidence type="ECO:0000256" key="4">
    <source>
        <dbReference type="PROSITE-ProRule" id="PRU00283"/>
    </source>
</evidence>
<accession>A0A8J5RBG1</accession>
<dbReference type="GO" id="GO:0007018">
    <property type="term" value="P:microtubule-based movement"/>
    <property type="evidence" value="ECO:0007669"/>
    <property type="project" value="InterPro"/>
</dbReference>
<dbReference type="PROSITE" id="PS50067">
    <property type="entry name" value="KINESIN_MOTOR_2"/>
    <property type="match status" value="1"/>
</dbReference>
<keyword evidence="1" id="KW-0547">Nucleotide-binding</keyword>
<evidence type="ECO:0000313" key="6">
    <source>
        <dbReference type="EMBL" id="KAG8042893.1"/>
    </source>
</evidence>
<dbReference type="GO" id="GO:0005524">
    <property type="term" value="F:ATP binding"/>
    <property type="evidence" value="ECO:0007669"/>
    <property type="project" value="UniProtKB-KW"/>
</dbReference>
<keyword evidence="7" id="KW-1185">Reference proteome</keyword>
<dbReference type="OrthoDB" id="3176171at2759"/>
<organism evidence="6 7">
    <name type="scientific">Zizania palustris</name>
    <name type="common">Northern wild rice</name>
    <dbReference type="NCBI Taxonomy" id="103762"/>
    <lineage>
        <taxon>Eukaryota</taxon>
        <taxon>Viridiplantae</taxon>
        <taxon>Streptophyta</taxon>
        <taxon>Embryophyta</taxon>
        <taxon>Tracheophyta</taxon>
        <taxon>Spermatophyta</taxon>
        <taxon>Magnoliopsida</taxon>
        <taxon>Liliopsida</taxon>
        <taxon>Poales</taxon>
        <taxon>Poaceae</taxon>
        <taxon>BOP clade</taxon>
        <taxon>Oryzoideae</taxon>
        <taxon>Oryzeae</taxon>
        <taxon>Zizaniinae</taxon>
        <taxon>Zizania</taxon>
    </lineage>
</organism>
<evidence type="ECO:0000256" key="1">
    <source>
        <dbReference type="ARBA" id="ARBA00022741"/>
    </source>
</evidence>
<reference evidence="6" key="1">
    <citation type="journal article" date="2021" name="bioRxiv">
        <title>Whole Genome Assembly and Annotation of Northern Wild Rice, Zizania palustris L., Supports a Whole Genome Duplication in the Zizania Genus.</title>
        <authorList>
            <person name="Haas M."/>
            <person name="Kono T."/>
            <person name="Macchietto M."/>
            <person name="Millas R."/>
            <person name="McGilp L."/>
            <person name="Shao M."/>
            <person name="Duquette J."/>
            <person name="Hirsch C.N."/>
            <person name="Kimball J."/>
        </authorList>
    </citation>
    <scope>NUCLEOTIDE SEQUENCE</scope>
    <source>
        <tissue evidence="6">Fresh leaf tissue</tissue>
    </source>
</reference>
<keyword evidence="2" id="KW-0067">ATP-binding</keyword>
<evidence type="ECO:0000259" key="5">
    <source>
        <dbReference type="PROSITE" id="PS50067"/>
    </source>
</evidence>
<protein>
    <recommendedName>
        <fullName evidence="5">Kinesin motor domain-containing protein</fullName>
    </recommendedName>
</protein>
<dbReference type="Proteomes" id="UP000729402">
    <property type="component" value="Unassembled WGS sequence"/>
</dbReference>
<reference evidence="6" key="2">
    <citation type="submission" date="2021-02" db="EMBL/GenBank/DDBJ databases">
        <authorList>
            <person name="Kimball J.A."/>
            <person name="Haas M.W."/>
            <person name="Macchietto M."/>
            <person name="Kono T."/>
            <person name="Duquette J."/>
            <person name="Shao M."/>
        </authorList>
    </citation>
    <scope>NUCLEOTIDE SEQUENCE</scope>
    <source>
        <tissue evidence="6">Fresh leaf tissue</tissue>
    </source>
</reference>
<dbReference type="EMBL" id="JAAALK010001433">
    <property type="protein sequence ID" value="KAG8042893.1"/>
    <property type="molecule type" value="Genomic_DNA"/>
</dbReference>
<comment type="caution">
    <text evidence="6">The sequence shown here is derived from an EMBL/GenBank/DDBJ whole genome shotgun (WGS) entry which is preliminary data.</text>
</comment>
<sequence>MAYCLHCSLGARKSVYSAGIRPHVSSESISAIEHIGNDDSLMVCDPFKSQTTRRVFQFNKIFGPATTQDEVYKETQSLIRSVMDGYNVCIFAYGQTDIRTSSDGLLNLPDAKMCPVQSPSDVLNLMLLGEKHRASSPTAMNRQSSRSHSILTVHVNGMEMSGNVSRSSLHLVDLAGSERIDRSEATGDKLKEAQLINKSLPA</sequence>
<feature type="domain" description="Kinesin motor" evidence="5">
    <location>
        <begin position="1"/>
        <end position="202"/>
    </location>
</feature>
<evidence type="ECO:0000313" key="7">
    <source>
        <dbReference type="Proteomes" id="UP000729402"/>
    </source>
</evidence>
<dbReference type="GO" id="GO:0015630">
    <property type="term" value="C:microtubule cytoskeleton"/>
    <property type="evidence" value="ECO:0007669"/>
    <property type="project" value="TreeGrafter"/>
</dbReference>
<proteinExistence type="inferred from homology"/>
<comment type="caution">
    <text evidence="4">Lacks conserved residue(s) required for the propagation of feature annotation.</text>
</comment>
<dbReference type="PANTHER" id="PTHR47972:SF4">
    <property type="entry name" value="KINESIN-LIKE PROTEIN KIN-14L"/>
    <property type="match status" value="1"/>
</dbReference>
<dbReference type="SMART" id="SM00129">
    <property type="entry name" value="KISc"/>
    <property type="match status" value="1"/>
</dbReference>
<dbReference type="InterPro" id="IPR001752">
    <property type="entry name" value="Kinesin_motor_dom"/>
</dbReference>
<evidence type="ECO:0000256" key="2">
    <source>
        <dbReference type="ARBA" id="ARBA00022840"/>
    </source>
</evidence>
<name>A0A8J5RBG1_ZIZPA</name>